<proteinExistence type="predicted"/>
<dbReference type="InterPro" id="IPR054416">
    <property type="entry name" value="GST_UstS-like_C"/>
</dbReference>
<accession>A0ABR3K0Z2</accession>
<dbReference type="InterPro" id="IPR036282">
    <property type="entry name" value="Glutathione-S-Trfase_C_sf"/>
</dbReference>
<evidence type="ECO:0000313" key="2">
    <source>
        <dbReference type="EMBL" id="KAL0961290.1"/>
    </source>
</evidence>
<name>A0ABR3K0Z2_9AGAR</name>
<feature type="domain" description="GST N-terminal" evidence="1">
    <location>
        <begin position="12"/>
        <end position="102"/>
    </location>
</feature>
<dbReference type="Pfam" id="PF13409">
    <property type="entry name" value="GST_N_2"/>
    <property type="match status" value="1"/>
</dbReference>
<organism evidence="2 3">
    <name type="scientific">Hohenbuehelia grisea</name>
    <dbReference type="NCBI Taxonomy" id="104357"/>
    <lineage>
        <taxon>Eukaryota</taxon>
        <taxon>Fungi</taxon>
        <taxon>Dikarya</taxon>
        <taxon>Basidiomycota</taxon>
        <taxon>Agaricomycotina</taxon>
        <taxon>Agaricomycetes</taxon>
        <taxon>Agaricomycetidae</taxon>
        <taxon>Agaricales</taxon>
        <taxon>Pleurotineae</taxon>
        <taxon>Pleurotaceae</taxon>
        <taxon>Hohenbuehelia</taxon>
    </lineage>
</organism>
<keyword evidence="3" id="KW-1185">Reference proteome</keyword>
<evidence type="ECO:0000259" key="1">
    <source>
        <dbReference type="PROSITE" id="PS50404"/>
    </source>
</evidence>
<dbReference type="Pfam" id="PF22041">
    <property type="entry name" value="GST_C_7"/>
    <property type="match status" value="1"/>
</dbReference>
<sequence length="251" mass="28491">MSNSTIRFYDIPSNLGKCQAWSPNTWRIRLALNYKKIPYVTVWVEFPDIEKVCKEIGAAPTRMAGGKEHYTLPVIQDPSTGSTISNSYDIANYLDKQYPDAPELFPPGTIALQLGFDDAGRRALMAITSFSIPASHKLLNAASESHFRRTREAFYGKRLEDVPPVGEAREEAWSKVREGFDRIDEWLQEGGGSFVMGKTITYADLIVVASLLYLQRVFGEESAEWRDISRWNEGRWEGRLKALAEFQVEDK</sequence>
<dbReference type="PANTHER" id="PTHR42673:SF4">
    <property type="entry name" value="MALEYLACETOACETATE ISOMERASE"/>
    <property type="match status" value="1"/>
</dbReference>
<dbReference type="EMBL" id="JASNQZ010000001">
    <property type="protein sequence ID" value="KAL0961290.1"/>
    <property type="molecule type" value="Genomic_DNA"/>
</dbReference>
<dbReference type="Gene3D" id="3.40.30.10">
    <property type="entry name" value="Glutaredoxin"/>
    <property type="match status" value="1"/>
</dbReference>
<dbReference type="Gene3D" id="1.20.1050.10">
    <property type="match status" value="1"/>
</dbReference>
<dbReference type="InterPro" id="IPR036249">
    <property type="entry name" value="Thioredoxin-like_sf"/>
</dbReference>
<protein>
    <recommendedName>
        <fullName evidence="1">GST N-terminal domain-containing protein</fullName>
    </recommendedName>
</protein>
<evidence type="ECO:0000313" key="3">
    <source>
        <dbReference type="Proteomes" id="UP001556367"/>
    </source>
</evidence>
<dbReference type="PANTHER" id="PTHR42673">
    <property type="entry name" value="MALEYLACETOACETATE ISOMERASE"/>
    <property type="match status" value="1"/>
</dbReference>
<reference evidence="3" key="1">
    <citation type="submission" date="2024-06" db="EMBL/GenBank/DDBJ databases">
        <title>Multi-omics analyses provide insights into the biosynthesis of the anticancer antibiotic pleurotin in Hohenbuehelia grisea.</title>
        <authorList>
            <person name="Weaver J.A."/>
            <person name="Alberti F."/>
        </authorList>
    </citation>
    <scope>NUCLEOTIDE SEQUENCE [LARGE SCALE GENOMIC DNA]</scope>
    <source>
        <strain evidence="3">T-177</strain>
    </source>
</reference>
<dbReference type="Proteomes" id="UP001556367">
    <property type="component" value="Unassembled WGS sequence"/>
</dbReference>
<dbReference type="InterPro" id="IPR004045">
    <property type="entry name" value="Glutathione_S-Trfase_N"/>
</dbReference>
<dbReference type="SUPFAM" id="SSF52833">
    <property type="entry name" value="Thioredoxin-like"/>
    <property type="match status" value="1"/>
</dbReference>
<dbReference type="PROSITE" id="PS50404">
    <property type="entry name" value="GST_NTER"/>
    <property type="match status" value="1"/>
</dbReference>
<comment type="caution">
    <text evidence="2">The sequence shown here is derived from an EMBL/GenBank/DDBJ whole genome shotgun (WGS) entry which is preliminary data.</text>
</comment>
<gene>
    <name evidence="2" type="ORF">HGRIS_006250</name>
</gene>
<dbReference type="SUPFAM" id="SSF47616">
    <property type="entry name" value="GST C-terminal domain-like"/>
    <property type="match status" value="1"/>
</dbReference>